<dbReference type="Proteomes" id="UP000524535">
    <property type="component" value="Unassembled WGS sequence"/>
</dbReference>
<evidence type="ECO:0000313" key="5">
    <source>
        <dbReference type="Proteomes" id="UP000524535"/>
    </source>
</evidence>
<organism evidence="1 4">
    <name type="scientific">Aliirhizobium cellulosilyticum</name>
    <dbReference type="NCBI Taxonomy" id="393664"/>
    <lineage>
        <taxon>Bacteria</taxon>
        <taxon>Pseudomonadati</taxon>
        <taxon>Pseudomonadota</taxon>
        <taxon>Alphaproteobacteria</taxon>
        <taxon>Hyphomicrobiales</taxon>
        <taxon>Rhizobiaceae</taxon>
        <taxon>Aliirhizobium</taxon>
    </lineage>
</organism>
<reference evidence="4 5" key="1">
    <citation type="submission" date="2020-08" db="EMBL/GenBank/DDBJ databases">
        <title>Genomic Encyclopedia of Type Strains, Phase IV (KMG-V): Genome sequencing to study the core and pangenomes of soil and plant-associated prokaryotes.</title>
        <authorList>
            <person name="Whitman W."/>
        </authorList>
    </citation>
    <scope>NUCLEOTIDE SEQUENCE [LARGE SCALE GENOMIC DNA]</scope>
    <source>
        <strain evidence="2 5">SEMIA 444</strain>
        <strain evidence="1 4">SEMIA 448</strain>
        <strain evidence="3 6">SEMIA 452</strain>
    </source>
</reference>
<dbReference type="EMBL" id="JACIHM010000001">
    <property type="protein sequence ID" value="MBB4445377.1"/>
    <property type="molecule type" value="Genomic_DNA"/>
</dbReference>
<keyword evidence="5" id="KW-1185">Reference proteome</keyword>
<evidence type="ECO:0000313" key="3">
    <source>
        <dbReference type="EMBL" id="MBB4445377.1"/>
    </source>
</evidence>
<dbReference type="EMBL" id="JACIGY010000001">
    <property type="protein sequence ID" value="MBB4410689.1"/>
    <property type="molecule type" value="Genomic_DNA"/>
</dbReference>
<protein>
    <submittedName>
        <fullName evidence="1">Uncharacterized protein</fullName>
    </submittedName>
</protein>
<evidence type="ECO:0000313" key="6">
    <source>
        <dbReference type="Proteomes" id="UP000576087"/>
    </source>
</evidence>
<comment type="caution">
    <text evidence="1">The sequence shown here is derived from an EMBL/GenBank/DDBJ whole genome shotgun (WGS) entry which is preliminary data.</text>
</comment>
<evidence type="ECO:0000313" key="2">
    <source>
        <dbReference type="EMBL" id="MBB4410689.1"/>
    </source>
</evidence>
<sequence length="65" mass="7192">MTSDDSNSSIASLINLVKTLKQDSNRRHLSASEKEARIFDVITKLAKFQPVPAQAAPMTFSAEER</sequence>
<evidence type="ECO:0000313" key="1">
    <source>
        <dbReference type="EMBL" id="MBB4346917.1"/>
    </source>
</evidence>
<dbReference type="EMBL" id="JACIGW010000001">
    <property type="protein sequence ID" value="MBB4346917.1"/>
    <property type="molecule type" value="Genomic_DNA"/>
</dbReference>
<dbReference type="Proteomes" id="UP000520770">
    <property type="component" value="Unassembled WGS sequence"/>
</dbReference>
<gene>
    <name evidence="2" type="ORF">GGE31_001160</name>
    <name evidence="1" type="ORF">GGE33_000625</name>
    <name evidence="3" type="ORF">GGE35_001159</name>
</gene>
<accession>A0A7W4SPK9</accession>
<dbReference type="Proteomes" id="UP000576087">
    <property type="component" value="Unassembled WGS sequence"/>
</dbReference>
<proteinExistence type="predicted"/>
<evidence type="ECO:0000313" key="4">
    <source>
        <dbReference type="Proteomes" id="UP000520770"/>
    </source>
</evidence>
<dbReference type="AlphaFoldDB" id="A0A7W4SPK9"/>
<name>A0A7W4SPK9_9HYPH</name>